<feature type="region of interest" description="Disordered" evidence="1">
    <location>
        <begin position="1"/>
        <end position="28"/>
    </location>
</feature>
<comment type="caution">
    <text evidence="2">The sequence shown here is derived from an EMBL/GenBank/DDBJ whole genome shotgun (WGS) entry which is preliminary data.</text>
</comment>
<evidence type="ECO:0000256" key="1">
    <source>
        <dbReference type="SAM" id="MobiDB-lite"/>
    </source>
</evidence>
<accession>A0A3M7RH95</accession>
<organism evidence="2 3">
    <name type="scientific">Brachionus plicatilis</name>
    <name type="common">Marine rotifer</name>
    <name type="synonym">Brachionus muelleri</name>
    <dbReference type="NCBI Taxonomy" id="10195"/>
    <lineage>
        <taxon>Eukaryota</taxon>
        <taxon>Metazoa</taxon>
        <taxon>Spiralia</taxon>
        <taxon>Gnathifera</taxon>
        <taxon>Rotifera</taxon>
        <taxon>Eurotatoria</taxon>
        <taxon>Monogononta</taxon>
        <taxon>Pseudotrocha</taxon>
        <taxon>Ploima</taxon>
        <taxon>Brachionidae</taxon>
        <taxon>Brachionus</taxon>
    </lineage>
</organism>
<protein>
    <submittedName>
        <fullName evidence="2">Uncharacterized protein</fullName>
    </submittedName>
</protein>
<proteinExistence type="predicted"/>
<name>A0A3M7RH95_BRAPC</name>
<dbReference type="EMBL" id="REGN01003375">
    <property type="protein sequence ID" value="RNA22921.1"/>
    <property type="molecule type" value="Genomic_DNA"/>
</dbReference>
<gene>
    <name evidence="2" type="ORF">BpHYR1_016208</name>
</gene>
<dbReference type="Proteomes" id="UP000276133">
    <property type="component" value="Unassembled WGS sequence"/>
</dbReference>
<keyword evidence="3" id="KW-1185">Reference proteome</keyword>
<dbReference type="AlphaFoldDB" id="A0A3M7RH95"/>
<reference evidence="2 3" key="1">
    <citation type="journal article" date="2018" name="Sci. Rep.">
        <title>Genomic signatures of local adaptation to the degree of environmental predictability in rotifers.</title>
        <authorList>
            <person name="Franch-Gras L."/>
            <person name="Hahn C."/>
            <person name="Garcia-Roger E.M."/>
            <person name="Carmona M.J."/>
            <person name="Serra M."/>
            <person name="Gomez A."/>
        </authorList>
    </citation>
    <scope>NUCLEOTIDE SEQUENCE [LARGE SCALE GENOMIC DNA]</scope>
    <source>
        <strain evidence="2">HYR1</strain>
    </source>
</reference>
<evidence type="ECO:0000313" key="2">
    <source>
        <dbReference type="EMBL" id="RNA22921.1"/>
    </source>
</evidence>
<sequence length="141" mass="16152">MQKSRYGKAGFKGDHLFGANDVEEEDNSEKETTFLAKKLYFDQFAYIKIDEDLPSNGQLTDEDIIGNIEAKNIDTSTDDIDDELVETIIEPESRHCEFWYKKQNTKKCQSLSSEGPKHFLQIVVAGTFSVPPIYRFCKTVQ</sequence>
<evidence type="ECO:0000313" key="3">
    <source>
        <dbReference type="Proteomes" id="UP000276133"/>
    </source>
</evidence>